<protein>
    <recommendedName>
        <fullName evidence="5">Lipoprotein</fullName>
    </recommendedName>
</protein>
<feature type="signal peptide" evidence="2">
    <location>
        <begin position="1"/>
        <end position="19"/>
    </location>
</feature>
<feature type="compositionally biased region" description="Pro residues" evidence="1">
    <location>
        <begin position="141"/>
        <end position="156"/>
    </location>
</feature>
<evidence type="ECO:0000256" key="1">
    <source>
        <dbReference type="SAM" id="MobiDB-lite"/>
    </source>
</evidence>
<keyword evidence="2" id="KW-0732">Signal</keyword>
<dbReference type="RefSeq" id="WP_031087445.1">
    <property type="nucleotide sequence ID" value="NZ_BBOK01000003.1"/>
</dbReference>
<reference evidence="3 4" key="1">
    <citation type="submission" date="2024-10" db="EMBL/GenBank/DDBJ databases">
        <title>The Natural Products Discovery Center: Release of the First 8490 Sequenced Strains for Exploring Actinobacteria Biosynthetic Diversity.</title>
        <authorList>
            <person name="Kalkreuter E."/>
            <person name="Kautsar S.A."/>
            <person name="Yang D."/>
            <person name="Bader C.D."/>
            <person name="Teijaro C.N."/>
            <person name="Fluegel L."/>
            <person name="Davis C.M."/>
            <person name="Simpson J.R."/>
            <person name="Lauterbach L."/>
            <person name="Steele A.D."/>
            <person name="Gui C."/>
            <person name="Meng S."/>
            <person name="Li G."/>
            <person name="Viehrig K."/>
            <person name="Ye F."/>
            <person name="Su P."/>
            <person name="Kiefer A.F."/>
            <person name="Nichols A."/>
            <person name="Cepeda A.J."/>
            <person name="Yan W."/>
            <person name="Fan B."/>
            <person name="Jiang Y."/>
            <person name="Adhikari A."/>
            <person name="Zheng C.-J."/>
            <person name="Schuster L."/>
            <person name="Cowan T.M."/>
            <person name="Smanski M.J."/>
            <person name="Chevrette M.G."/>
            <person name="De Carvalho L.P.S."/>
            <person name="Shen B."/>
        </authorList>
    </citation>
    <scope>NUCLEOTIDE SEQUENCE [LARGE SCALE GENOMIC DNA]</scope>
    <source>
        <strain evidence="3 4">NPDC093086</strain>
    </source>
</reference>
<feature type="region of interest" description="Disordered" evidence="1">
    <location>
        <begin position="24"/>
        <end position="187"/>
    </location>
</feature>
<sequence>MRPLYVPVRLAATAMAVAAAAGCMSVGDDAPGGGTRPSHSAGERDGEVPEGGPSVSGGNAGYGAAVADGKRGKGRKGEAEDGDGAEDDGGGKDGGGEKGEDASGSERPAGRPTGNRPGDGGNHDPGPTRTLPAEPTRPAEPEPTPPEEPPASPTPEPTVAEPSSSAHEPPGTQLEQREPAPAAGTPA</sequence>
<accession>A0ABW8HJS1</accession>
<proteinExistence type="predicted"/>
<feature type="compositionally biased region" description="Basic and acidic residues" evidence="1">
    <location>
        <begin position="68"/>
        <end position="79"/>
    </location>
</feature>
<evidence type="ECO:0008006" key="5">
    <source>
        <dbReference type="Google" id="ProtNLM"/>
    </source>
</evidence>
<organism evidence="3 4">
    <name type="scientific">Streptomyces ardesiacus</name>
    <dbReference type="NCBI Taxonomy" id="285564"/>
    <lineage>
        <taxon>Bacteria</taxon>
        <taxon>Bacillati</taxon>
        <taxon>Actinomycetota</taxon>
        <taxon>Actinomycetes</taxon>
        <taxon>Kitasatosporales</taxon>
        <taxon>Streptomycetaceae</taxon>
        <taxon>Streptomyces</taxon>
    </lineage>
</organism>
<evidence type="ECO:0000256" key="2">
    <source>
        <dbReference type="SAM" id="SignalP"/>
    </source>
</evidence>
<evidence type="ECO:0000313" key="3">
    <source>
        <dbReference type="EMBL" id="MFJ6040594.1"/>
    </source>
</evidence>
<dbReference type="EMBL" id="JBIVPC010000019">
    <property type="protein sequence ID" value="MFJ6040594.1"/>
    <property type="molecule type" value="Genomic_DNA"/>
</dbReference>
<gene>
    <name evidence="3" type="ORF">ACIQFM_30635</name>
</gene>
<evidence type="ECO:0000313" key="4">
    <source>
        <dbReference type="Proteomes" id="UP001617907"/>
    </source>
</evidence>
<feature type="compositionally biased region" description="Basic and acidic residues" evidence="1">
    <location>
        <begin position="89"/>
        <end position="101"/>
    </location>
</feature>
<feature type="chain" id="PRO_5045931170" description="Lipoprotein" evidence="2">
    <location>
        <begin position="20"/>
        <end position="187"/>
    </location>
</feature>
<comment type="caution">
    <text evidence="3">The sequence shown here is derived from an EMBL/GenBank/DDBJ whole genome shotgun (WGS) entry which is preliminary data.</text>
</comment>
<dbReference type="Proteomes" id="UP001617907">
    <property type="component" value="Unassembled WGS sequence"/>
</dbReference>
<dbReference type="GeneID" id="95506126"/>
<name>A0ABW8HJS1_9ACTN</name>
<dbReference type="PROSITE" id="PS51257">
    <property type="entry name" value="PROKAR_LIPOPROTEIN"/>
    <property type="match status" value="1"/>
</dbReference>
<keyword evidence="4" id="KW-1185">Reference proteome</keyword>